<comment type="caution">
    <text evidence="2">The sequence shown here is derived from an EMBL/GenBank/DDBJ whole genome shotgun (WGS) entry which is preliminary data.</text>
</comment>
<gene>
    <name evidence="2" type="ORF">PSON_ATCC_30995.1.T2350012</name>
</gene>
<dbReference type="Proteomes" id="UP000692954">
    <property type="component" value="Unassembled WGS sequence"/>
</dbReference>
<accession>A0A8S1RQR0</accession>
<dbReference type="AlphaFoldDB" id="A0A8S1RQR0"/>
<dbReference type="EMBL" id="CAJJDN010000235">
    <property type="protein sequence ID" value="CAD8129632.1"/>
    <property type="molecule type" value="Genomic_DNA"/>
</dbReference>
<evidence type="ECO:0008006" key="4">
    <source>
        <dbReference type="Google" id="ProtNLM"/>
    </source>
</evidence>
<protein>
    <recommendedName>
        <fullName evidence="4">Transmembrane protein</fullName>
    </recommendedName>
</protein>
<keyword evidence="1" id="KW-0472">Membrane</keyword>
<evidence type="ECO:0000313" key="2">
    <source>
        <dbReference type="EMBL" id="CAD8129632.1"/>
    </source>
</evidence>
<name>A0A8S1RQR0_9CILI</name>
<proteinExistence type="predicted"/>
<organism evidence="2 3">
    <name type="scientific">Paramecium sonneborni</name>
    <dbReference type="NCBI Taxonomy" id="65129"/>
    <lineage>
        <taxon>Eukaryota</taxon>
        <taxon>Sar</taxon>
        <taxon>Alveolata</taxon>
        <taxon>Ciliophora</taxon>
        <taxon>Intramacronucleata</taxon>
        <taxon>Oligohymenophorea</taxon>
        <taxon>Peniculida</taxon>
        <taxon>Parameciidae</taxon>
        <taxon>Paramecium</taxon>
    </lineage>
</organism>
<sequence>MMKINKESQDNQWASKLEIQKMERHVFQPCLISVKIKRKNNLRIQHKKLGDKTKKLVQSNVRKQKLQEQKLDQKPYHLVEKQILYTQNIKSKFYILFILLYQIQELVYYLQIFQVEKMEYPMRKKENRLNNQKIEIKILIKLKKKLINLLMKSFIGKRNCE</sequence>
<keyword evidence="3" id="KW-1185">Reference proteome</keyword>
<reference evidence="2" key="1">
    <citation type="submission" date="2021-01" db="EMBL/GenBank/DDBJ databases">
        <authorList>
            <consortium name="Genoscope - CEA"/>
            <person name="William W."/>
        </authorList>
    </citation>
    <scope>NUCLEOTIDE SEQUENCE</scope>
</reference>
<keyword evidence="1" id="KW-0812">Transmembrane</keyword>
<evidence type="ECO:0000313" key="3">
    <source>
        <dbReference type="Proteomes" id="UP000692954"/>
    </source>
</evidence>
<keyword evidence="1" id="KW-1133">Transmembrane helix</keyword>
<evidence type="ECO:0000256" key="1">
    <source>
        <dbReference type="SAM" id="Phobius"/>
    </source>
</evidence>
<feature type="transmembrane region" description="Helical" evidence="1">
    <location>
        <begin position="93"/>
        <end position="112"/>
    </location>
</feature>